<evidence type="ECO:0000313" key="1">
    <source>
        <dbReference type="EMBL" id="KAG9329861.1"/>
    </source>
</evidence>
<dbReference type="AlphaFoldDB" id="A0A8T2MV40"/>
<dbReference type="EMBL" id="JAFBMS010000881">
    <property type="protein sequence ID" value="KAG9329861.1"/>
    <property type="molecule type" value="Genomic_DNA"/>
</dbReference>
<reference evidence="1" key="1">
    <citation type="thesis" date="2021" institute="BYU ScholarsArchive" country="Provo, UT, USA">
        <title>Applications of and Algorithms for Genome Assembly and Genomic Analyses with an Emphasis on Marine Teleosts.</title>
        <authorList>
            <person name="Pickett B.D."/>
        </authorList>
    </citation>
    <scope>NUCLEOTIDE SEQUENCE</scope>
    <source>
        <strain evidence="1">HI-2016</strain>
    </source>
</reference>
<gene>
    <name evidence="1" type="ORF">JZ751_028846</name>
</gene>
<comment type="caution">
    <text evidence="1">The sequence shown here is derived from an EMBL/GenBank/DDBJ whole genome shotgun (WGS) entry which is preliminary data.</text>
</comment>
<sequence length="106" mass="11588">LLGLVPLCHLAELLLITTDRNPHHFTTGVGCPCTVQNSFTGSFSHTVWDLRVTRKSGLRPNSSGYGFLADIISACWRHEAEEHRQRSSSGTVTLVMQRVPEGGSIA</sequence>
<accession>A0A8T2MV40</accession>
<protein>
    <submittedName>
        <fullName evidence="1">Uncharacterized protein</fullName>
    </submittedName>
</protein>
<proteinExistence type="predicted"/>
<name>A0A8T2MV40_9TELE</name>
<dbReference type="Proteomes" id="UP000824540">
    <property type="component" value="Unassembled WGS sequence"/>
</dbReference>
<keyword evidence="2" id="KW-1185">Reference proteome</keyword>
<evidence type="ECO:0000313" key="2">
    <source>
        <dbReference type="Proteomes" id="UP000824540"/>
    </source>
</evidence>
<organism evidence="1 2">
    <name type="scientific">Albula glossodonta</name>
    <name type="common">roundjaw bonefish</name>
    <dbReference type="NCBI Taxonomy" id="121402"/>
    <lineage>
        <taxon>Eukaryota</taxon>
        <taxon>Metazoa</taxon>
        <taxon>Chordata</taxon>
        <taxon>Craniata</taxon>
        <taxon>Vertebrata</taxon>
        <taxon>Euteleostomi</taxon>
        <taxon>Actinopterygii</taxon>
        <taxon>Neopterygii</taxon>
        <taxon>Teleostei</taxon>
        <taxon>Albuliformes</taxon>
        <taxon>Albulidae</taxon>
        <taxon>Albula</taxon>
    </lineage>
</organism>
<feature type="non-terminal residue" evidence="1">
    <location>
        <position position="106"/>
    </location>
</feature>